<dbReference type="Proteomes" id="UP000261764">
    <property type="component" value="Chromosome I"/>
</dbReference>
<evidence type="ECO:0000256" key="1">
    <source>
        <dbReference type="SAM" id="MobiDB-lite"/>
    </source>
</evidence>
<name>A0A292IIN6_9MOLU</name>
<keyword evidence="2" id="KW-0472">Membrane</keyword>
<feature type="region of interest" description="Disordered" evidence="1">
    <location>
        <begin position="1"/>
        <end position="44"/>
    </location>
</feature>
<sequence>MANTNDFAKKTKPLGPRTAYLRKKAQMESQVSNNRLQPTPPLDNFDWVDLVAENPNKKTKETVAVQKTSFVDAKKNNLKPFEKTTSPTSLYYDSLSDQVAQTVYDQYLSKNHSPTKPDQNVSKSLHIASQKWTTQSINSSELENVATEPLDVENSIRTKSNRYDQNLSGSLTELLDIDSKADKSEDDEEIDVFEALTNDLSKINHEKEPKKTVLVVDDSQTILSQIHDSVHTKQKTQHITNKKDLFPIIPEPEKPSVDMSQILSNIDQINDNDPVFANQLNSRFNKEMAELKNNRYQKPPLNNFYKQKEASEPKIKNRDSQEVKNLPAKLKPFSSKAFFAVAAIITWLSLFIPLIILVIQTFKKS</sequence>
<evidence type="ECO:0000256" key="2">
    <source>
        <dbReference type="SAM" id="Phobius"/>
    </source>
</evidence>
<protein>
    <submittedName>
        <fullName evidence="3">Uncharacterized protein</fullName>
    </submittedName>
</protein>
<dbReference type="EMBL" id="HG937516">
    <property type="protein sequence ID" value="CDN40456.1"/>
    <property type="molecule type" value="Genomic_DNA"/>
</dbReference>
<dbReference type="RefSeq" id="WP_343251803.1">
    <property type="nucleotide sequence ID" value="NZ_HG937516.1"/>
</dbReference>
<evidence type="ECO:0000313" key="4">
    <source>
        <dbReference type="Proteomes" id="UP000261764"/>
    </source>
</evidence>
<evidence type="ECO:0000313" key="3">
    <source>
        <dbReference type="EMBL" id="CDN40456.1"/>
    </source>
</evidence>
<proteinExistence type="predicted"/>
<feature type="transmembrane region" description="Helical" evidence="2">
    <location>
        <begin position="337"/>
        <end position="359"/>
    </location>
</feature>
<keyword evidence="4" id="KW-1185">Reference proteome</keyword>
<reference evidence="3 4" key="1">
    <citation type="journal article" date="2015" name="Clin. Infect. Dis.">
        <title>Genomic Investigations unmask Mycoplasma amphoriforme, a new respiratory pathogen.</title>
        <authorList>
            <person name="Gillespie S.H."/>
            <person name="Ling C.L."/>
            <person name="Oravcova K."/>
            <person name="Pinheiro M."/>
            <person name="Wells L."/>
            <person name="Bryant J.M."/>
            <person name="McHugh T.D."/>
            <person name="Bebear C."/>
            <person name="Webster D."/>
            <person name="Harris S.R."/>
            <person name="Seth-Smith H.M."/>
            <person name="Thomson N.R."/>
        </authorList>
    </citation>
    <scope>NUCLEOTIDE SEQUENCE [LARGE SCALE GENOMIC DNA]</scope>
    <source>
        <strain evidence="3 4">A39</strain>
    </source>
</reference>
<gene>
    <name evidence="3" type="ORF">MAMA39_03360</name>
</gene>
<organism evidence="3 4">
    <name type="scientific">Mycoplasma amphoriforme A39</name>
    <dbReference type="NCBI Taxonomy" id="572419"/>
    <lineage>
        <taxon>Bacteria</taxon>
        <taxon>Bacillati</taxon>
        <taxon>Mycoplasmatota</taxon>
        <taxon>Mollicutes</taxon>
        <taxon>Mycoplasmataceae</taxon>
        <taxon>Mycoplasma</taxon>
    </lineage>
</organism>
<keyword evidence="2" id="KW-0812">Transmembrane</keyword>
<dbReference type="AlphaFoldDB" id="A0A292IIN6"/>
<accession>A0A292IIN6</accession>
<dbReference type="KEGG" id="mamp:MAMA39_03360"/>
<keyword evidence="2" id="KW-1133">Transmembrane helix</keyword>
<feature type="compositionally biased region" description="Polar residues" evidence="1">
    <location>
        <begin position="27"/>
        <end position="37"/>
    </location>
</feature>